<proteinExistence type="predicted"/>
<dbReference type="GO" id="GO:0005886">
    <property type="term" value="C:plasma membrane"/>
    <property type="evidence" value="ECO:0007669"/>
    <property type="project" value="TreeGrafter"/>
</dbReference>
<accession>A0A0G4PML3</accession>
<dbReference type="STRING" id="1429867.A0A0G4PML3"/>
<evidence type="ECO:0000313" key="4">
    <source>
        <dbReference type="Proteomes" id="UP000053732"/>
    </source>
</evidence>
<dbReference type="PANTHER" id="PTHR32361:SF9">
    <property type="entry name" value="FERRIC REDUCTASE TRANSMEMBRANE COMPONENT 3-RELATED"/>
    <property type="match status" value="1"/>
</dbReference>
<dbReference type="Gene3D" id="3.40.50.80">
    <property type="entry name" value="Nucleotide-binding domain of ferredoxin-NADP reductase (FNR) module"/>
    <property type="match status" value="1"/>
</dbReference>
<dbReference type="GO" id="GO:0000293">
    <property type="term" value="F:ferric-chelate reductase activity"/>
    <property type="evidence" value="ECO:0007669"/>
    <property type="project" value="TreeGrafter"/>
</dbReference>
<dbReference type="InterPro" id="IPR051410">
    <property type="entry name" value="Ferric/Cupric_Reductase"/>
</dbReference>
<dbReference type="Proteomes" id="UP000053732">
    <property type="component" value="Unassembled WGS sequence"/>
</dbReference>
<dbReference type="GO" id="GO:0006879">
    <property type="term" value="P:intracellular iron ion homeostasis"/>
    <property type="evidence" value="ECO:0007669"/>
    <property type="project" value="TreeGrafter"/>
</dbReference>
<dbReference type="GO" id="GO:0006826">
    <property type="term" value="P:iron ion transport"/>
    <property type="evidence" value="ECO:0007669"/>
    <property type="project" value="TreeGrafter"/>
</dbReference>
<keyword evidence="1" id="KW-0813">Transport</keyword>
<dbReference type="AlphaFoldDB" id="A0A0G4PML3"/>
<feature type="chain" id="PRO_5005195479" evidence="2">
    <location>
        <begin position="21"/>
        <end position="292"/>
    </location>
</feature>
<dbReference type="InterPro" id="IPR039261">
    <property type="entry name" value="FNR_nucleotide-bd"/>
</dbReference>
<keyword evidence="4" id="KW-1185">Reference proteome</keyword>
<evidence type="ECO:0000256" key="2">
    <source>
        <dbReference type="SAM" id="SignalP"/>
    </source>
</evidence>
<sequence>MPRLGVRSFLQLPAFYVASAGIVQTAPEAPTTHMLRIVTRPRPGVTKRISQAADHVTHSTFHFQAYALRPYEHPPNLDQYGTIIFVLEDIGLFRALPFIQHLVQESRNRRNTMRRIEVSWEVRLKDFNHLQWVGDEISQILELDHTQPENQIRYRNRTCLKYRFQAIVIDEELARLMDARGGMTAVSVCASNPTHVVVHRIVHPWISGGCRLIDLDLEPSRQWADPFVHSTSEMIAKPYHTGSMSGPGSTSTAMPVARSRLSGQALVDDLALGERSTNHHKWVRQKITEGGV</sequence>
<dbReference type="PANTHER" id="PTHR32361">
    <property type="entry name" value="FERRIC/CUPRIC REDUCTASE TRANSMEMBRANE COMPONENT"/>
    <property type="match status" value="1"/>
</dbReference>
<evidence type="ECO:0000256" key="1">
    <source>
        <dbReference type="ARBA" id="ARBA00022448"/>
    </source>
</evidence>
<gene>
    <name evidence="3" type="ORF">PCAMFM013_S022g000061</name>
</gene>
<name>A0A0G4PML3_PENC3</name>
<organism evidence="3 4">
    <name type="scientific">Penicillium camemberti (strain FM 013)</name>
    <dbReference type="NCBI Taxonomy" id="1429867"/>
    <lineage>
        <taxon>Eukaryota</taxon>
        <taxon>Fungi</taxon>
        <taxon>Dikarya</taxon>
        <taxon>Ascomycota</taxon>
        <taxon>Pezizomycotina</taxon>
        <taxon>Eurotiomycetes</taxon>
        <taxon>Eurotiomycetidae</taxon>
        <taxon>Eurotiales</taxon>
        <taxon>Aspergillaceae</taxon>
        <taxon>Penicillium</taxon>
    </lineage>
</organism>
<protein>
    <submittedName>
        <fullName evidence="3">Str. FM013</fullName>
    </submittedName>
</protein>
<keyword evidence="2" id="KW-0732">Signal</keyword>
<feature type="signal peptide" evidence="2">
    <location>
        <begin position="1"/>
        <end position="20"/>
    </location>
</feature>
<reference evidence="3 4" key="1">
    <citation type="journal article" date="2014" name="Nat. Commun.">
        <title>Multiple recent horizontal transfers of a large genomic region in cheese making fungi.</title>
        <authorList>
            <person name="Cheeseman K."/>
            <person name="Ropars J."/>
            <person name="Renault P."/>
            <person name="Dupont J."/>
            <person name="Gouzy J."/>
            <person name="Branca A."/>
            <person name="Abraham A.L."/>
            <person name="Ceppi M."/>
            <person name="Conseiller E."/>
            <person name="Debuchy R."/>
            <person name="Malagnac F."/>
            <person name="Goarin A."/>
            <person name="Silar P."/>
            <person name="Lacoste S."/>
            <person name="Sallet E."/>
            <person name="Bensimon A."/>
            <person name="Giraud T."/>
            <person name="Brygoo Y."/>
        </authorList>
    </citation>
    <scope>NUCLEOTIDE SEQUENCE [LARGE SCALE GENOMIC DNA]</scope>
    <source>
        <strain evidence="4">FM 013</strain>
    </source>
</reference>
<dbReference type="EMBL" id="HG793155">
    <property type="protein sequence ID" value="CRL27381.1"/>
    <property type="molecule type" value="Genomic_DNA"/>
</dbReference>
<evidence type="ECO:0000313" key="3">
    <source>
        <dbReference type="EMBL" id="CRL27381.1"/>
    </source>
</evidence>
<dbReference type="GO" id="GO:0015677">
    <property type="term" value="P:copper ion import"/>
    <property type="evidence" value="ECO:0007669"/>
    <property type="project" value="TreeGrafter"/>
</dbReference>